<dbReference type="Proteomes" id="UP000821845">
    <property type="component" value="Chromosome 2"/>
</dbReference>
<protein>
    <submittedName>
        <fullName evidence="1">Uncharacterized protein</fullName>
    </submittedName>
</protein>
<name>A0ACB7SZ65_HYAAI</name>
<reference evidence="1" key="1">
    <citation type="submission" date="2020-05" db="EMBL/GenBank/DDBJ databases">
        <title>Large-scale comparative analyses of tick genomes elucidate their genetic diversity and vector capacities.</title>
        <authorList>
            <person name="Jia N."/>
            <person name="Wang J."/>
            <person name="Shi W."/>
            <person name="Du L."/>
            <person name="Sun Y."/>
            <person name="Zhan W."/>
            <person name="Jiang J."/>
            <person name="Wang Q."/>
            <person name="Zhang B."/>
            <person name="Ji P."/>
            <person name="Sakyi L.B."/>
            <person name="Cui X."/>
            <person name="Yuan T."/>
            <person name="Jiang B."/>
            <person name="Yang W."/>
            <person name="Lam T.T.-Y."/>
            <person name="Chang Q."/>
            <person name="Ding S."/>
            <person name="Wang X."/>
            <person name="Zhu J."/>
            <person name="Ruan X."/>
            <person name="Zhao L."/>
            <person name="Wei J."/>
            <person name="Que T."/>
            <person name="Du C."/>
            <person name="Cheng J."/>
            <person name="Dai P."/>
            <person name="Han X."/>
            <person name="Huang E."/>
            <person name="Gao Y."/>
            <person name="Liu J."/>
            <person name="Shao H."/>
            <person name="Ye R."/>
            <person name="Li L."/>
            <person name="Wei W."/>
            <person name="Wang X."/>
            <person name="Wang C."/>
            <person name="Yang T."/>
            <person name="Huo Q."/>
            <person name="Li W."/>
            <person name="Guo W."/>
            <person name="Chen H."/>
            <person name="Zhou L."/>
            <person name="Ni X."/>
            <person name="Tian J."/>
            <person name="Zhou Y."/>
            <person name="Sheng Y."/>
            <person name="Liu T."/>
            <person name="Pan Y."/>
            <person name="Xia L."/>
            <person name="Li J."/>
            <person name="Zhao F."/>
            <person name="Cao W."/>
        </authorList>
    </citation>
    <scope>NUCLEOTIDE SEQUENCE</scope>
    <source>
        <strain evidence="1">Hyas-2018</strain>
    </source>
</reference>
<comment type="caution">
    <text evidence="1">The sequence shown here is derived from an EMBL/GenBank/DDBJ whole genome shotgun (WGS) entry which is preliminary data.</text>
</comment>
<gene>
    <name evidence="1" type="ORF">HPB50_022831</name>
</gene>
<dbReference type="EMBL" id="CM023482">
    <property type="protein sequence ID" value="KAH6939950.1"/>
    <property type="molecule type" value="Genomic_DNA"/>
</dbReference>
<accession>A0ACB7SZ65</accession>
<keyword evidence="2" id="KW-1185">Reference proteome</keyword>
<sequence>MRIYIYVRASEREWGAGRRESERREKEQRSTAPTLSYTLSTHAGAPPSSRDASALTRQSALLLSTPLHKLRQQRGSFSDLNTASSRARERIAGTRGERLSRESQGAEHEAVSALSVRALAVEQRPPVYLYAHYT</sequence>
<evidence type="ECO:0000313" key="2">
    <source>
        <dbReference type="Proteomes" id="UP000821845"/>
    </source>
</evidence>
<evidence type="ECO:0000313" key="1">
    <source>
        <dbReference type="EMBL" id="KAH6939950.1"/>
    </source>
</evidence>
<proteinExistence type="predicted"/>
<organism evidence="1 2">
    <name type="scientific">Hyalomma asiaticum</name>
    <name type="common">Tick</name>
    <dbReference type="NCBI Taxonomy" id="266040"/>
    <lineage>
        <taxon>Eukaryota</taxon>
        <taxon>Metazoa</taxon>
        <taxon>Ecdysozoa</taxon>
        <taxon>Arthropoda</taxon>
        <taxon>Chelicerata</taxon>
        <taxon>Arachnida</taxon>
        <taxon>Acari</taxon>
        <taxon>Parasitiformes</taxon>
        <taxon>Ixodida</taxon>
        <taxon>Ixodoidea</taxon>
        <taxon>Ixodidae</taxon>
        <taxon>Hyalomminae</taxon>
        <taxon>Hyalomma</taxon>
    </lineage>
</organism>